<feature type="compositionally biased region" description="Low complexity" evidence="6">
    <location>
        <begin position="422"/>
        <end position="435"/>
    </location>
</feature>
<feature type="region of interest" description="Disordered" evidence="6">
    <location>
        <begin position="319"/>
        <end position="341"/>
    </location>
</feature>
<gene>
    <name evidence="8" type="ORF">SLS58_006554</name>
</gene>
<keyword evidence="4 7" id="KW-1133">Transmembrane helix</keyword>
<dbReference type="EMBL" id="JAKEKT020000045">
    <property type="protein sequence ID" value="KAL1640938.1"/>
    <property type="molecule type" value="Genomic_DNA"/>
</dbReference>
<evidence type="ECO:0000256" key="3">
    <source>
        <dbReference type="ARBA" id="ARBA00022692"/>
    </source>
</evidence>
<feature type="transmembrane region" description="Helical" evidence="7">
    <location>
        <begin position="374"/>
        <end position="399"/>
    </location>
</feature>
<evidence type="ECO:0000256" key="7">
    <source>
        <dbReference type="SAM" id="Phobius"/>
    </source>
</evidence>
<name>A0ABR3TN38_9PEZI</name>
<proteinExistence type="predicted"/>
<feature type="transmembrane region" description="Helical" evidence="7">
    <location>
        <begin position="145"/>
        <end position="167"/>
    </location>
</feature>
<evidence type="ECO:0008006" key="10">
    <source>
        <dbReference type="Google" id="ProtNLM"/>
    </source>
</evidence>
<comment type="caution">
    <text evidence="8">The sequence shown here is derived from an EMBL/GenBank/DDBJ whole genome shotgun (WGS) entry which is preliminary data.</text>
</comment>
<dbReference type="PANTHER" id="PTHR19432">
    <property type="entry name" value="SUGAR TRANSPORTER"/>
    <property type="match status" value="1"/>
</dbReference>
<feature type="transmembrane region" description="Helical" evidence="7">
    <location>
        <begin position="245"/>
        <end position="266"/>
    </location>
</feature>
<feature type="compositionally biased region" description="Low complexity" evidence="6">
    <location>
        <begin position="322"/>
        <end position="339"/>
    </location>
</feature>
<sequence length="520" mass="55088">MSYGTPYMAGLGMPTSLTALIWLSGPLSGALVQPVFAALSDRTRHPWGRRKPYIAGGASFVCLSLLGFACAEDVSNWLSGSQPSHHHVYASGPPKSSTLTKLLVAFWACAISVAVQPLQSGVRALTVDRCPPQQQGEAAAWSARFNGLGAMLISASAVSDISSWAPLLGDTKFKALCVLAVLALAATVLPACLLIADYPASDDYGRGGSMAQGRRTGMVTRLLAGSRSRFGELPPVTRQVCKIQFCAWLGWFAVLYYLTTYVYQVFVIDQHVHLDPDIFGSADPRLIEMGKQAGTRASFYFASATFASALALPFITAPPSPSTSSTDSSSGTSASPSSSWRPSVGRAWLLAHYLFAALMFLTAFVHTAPAATAVVAALGLAWATASWAPYTLIGAEIAGLRAAARRGRRGRGWGEMRERAGDGSSSDEWGRRSGSSGEGSEDGDEKGYEEEREEEEEDATATIMAVHNMAISVPQICAALVCSVLFKFVEAAGRDDPAAYAFKLAGVAAVLAAWMAKDLE</sequence>
<evidence type="ECO:0000256" key="5">
    <source>
        <dbReference type="ARBA" id="ARBA00023136"/>
    </source>
</evidence>
<evidence type="ECO:0000313" key="9">
    <source>
        <dbReference type="Proteomes" id="UP001521184"/>
    </source>
</evidence>
<keyword evidence="9" id="KW-1185">Reference proteome</keyword>
<dbReference type="SUPFAM" id="SSF103473">
    <property type="entry name" value="MFS general substrate transporter"/>
    <property type="match status" value="1"/>
</dbReference>
<dbReference type="PANTHER" id="PTHR19432:SF35">
    <property type="entry name" value="SOLUTE CARRIER FAMILY 45 MEMBER 3 ISOFORM X1"/>
    <property type="match status" value="1"/>
</dbReference>
<feature type="transmembrane region" description="Helical" evidence="7">
    <location>
        <begin position="297"/>
        <end position="315"/>
    </location>
</feature>
<protein>
    <recommendedName>
        <fullName evidence="10">Sucrose transporter</fullName>
    </recommendedName>
</protein>
<feature type="transmembrane region" description="Helical" evidence="7">
    <location>
        <begin position="173"/>
        <end position="196"/>
    </location>
</feature>
<dbReference type="Proteomes" id="UP001521184">
    <property type="component" value="Unassembled WGS sequence"/>
</dbReference>
<keyword evidence="2" id="KW-0813">Transport</keyword>
<dbReference type="InterPro" id="IPR036259">
    <property type="entry name" value="MFS_trans_sf"/>
</dbReference>
<evidence type="ECO:0000256" key="1">
    <source>
        <dbReference type="ARBA" id="ARBA00004141"/>
    </source>
</evidence>
<reference evidence="8 9" key="1">
    <citation type="journal article" date="2023" name="Plant Dis.">
        <title>First Report of Diplodia intermedia Causing Canker and Dieback Diseases on Apple Trees in Canada.</title>
        <authorList>
            <person name="Ellouze W."/>
            <person name="Ilyukhin E."/>
            <person name="Sulman M."/>
            <person name="Ali S."/>
        </authorList>
    </citation>
    <scope>NUCLEOTIDE SEQUENCE [LARGE SCALE GENOMIC DNA]</scope>
    <source>
        <strain evidence="8 9">M45-28</strain>
    </source>
</reference>
<comment type="subcellular location">
    <subcellularLocation>
        <location evidence="1">Membrane</location>
        <topology evidence="1">Multi-pass membrane protein</topology>
    </subcellularLocation>
</comment>
<organism evidence="8 9">
    <name type="scientific">Diplodia intermedia</name>
    <dbReference type="NCBI Taxonomy" id="856260"/>
    <lineage>
        <taxon>Eukaryota</taxon>
        <taxon>Fungi</taxon>
        <taxon>Dikarya</taxon>
        <taxon>Ascomycota</taxon>
        <taxon>Pezizomycotina</taxon>
        <taxon>Dothideomycetes</taxon>
        <taxon>Dothideomycetes incertae sedis</taxon>
        <taxon>Botryosphaeriales</taxon>
        <taxon>Botryosphaeriaceae</taxon>
        <taxon>Diplodia</taxon>
    </lineage>
</organism>
<feature type="transmembrane region" description="Helical" evidence="7">
    <location>
        <begin position="52"/>
        <end position="69"/>
    </location>
</feature>
<evidence type="ECO:0000313" key="8">
    <source>
        <dbReference type="EMBL" id="KAL1640938.1"/>
    </source>
</evidence>
<accession>A0ABR3TN38</accession>
<feature type="compositionally biased region" description="Acidic residues" evidence="6">
    <location>
        <begin position="439"/>
        <end position="459"/>
    </location>
</feature>
<keyword evidence="3 7" id="KW-0812">Transmembrane</keyword>
<feature type="region of interest" description="Disordered" evidence="6">
    <location>
        <begin position="411"/>
        <end position="459"/>
    </location>
</feature>
<feature type="transmembrane region" description="Helical" evidence="7">
    <location>
        <begin position="20"/>
        <end position="40"/>
    </location>
</feature>
<evidence type="ECO:0000256" key="2">
    <source>
        <dbReference type="ARBA" id="ARBA00022448"/>
    </source>
</evidence>
<feature type="compositionally biased region" description="Basic and acidic residues" evidence="6">
    <location>
        <begin position="412"/>
        <end position="421"/>
    </location>
</feature>
<evidence type="ECO:0000256" key="4">
    <source>
        <dbReference type="ARBA" id="ARBA00022989"/>
    </source>
</evidence>
<evidence type="ECO:0000256" key="6">
    <source>
        <dbReference type="SAM" id="MobiDB-lite"/>
    </source>
</evidence>
<feature type="transmembrane region" description="Helical" evidence="7">
    <location>
        <begin position="347"/>
        <end position="368"/>
    </location>
</feature>
<dbReference type="Gene3D" id="1.20.1250.20">
    <property type="entry name" value="MFS general substrate transporter like domains"/>
    <property type="match status" value="1"/>
</dbReference>
<keyword evidence="5 7" id="KW-0472">Membrane</keyword>